<organism evidence="1 2">
    <name type="scientific">Flavobacterium limi</name>
    <dbReference type="NCBI Taxonomy" id="2045105"/>
    <lineage>
        <taxon>Bacteria</taxon>
        <taxon>Pseudomonadati</taxon>
        <taxon>Bacteroidota</taxon>
        <taxon>Flavobacteriia</taxon>
        <taxon>Flavobacteriales</taxon>
        <taxon>Flavobacteriaceae</taxon>
        <taxon>Flavobacterium</taxon>
    </lineage>
</organism>
<dbReference type="Proteomes" id="UP000655016">
    <property type="component" value="Unassembled WGS sequence"/>
</dbReference>
<name>A0ABQ1UVN8_9FLAO</name>
<evidence type="ECO:0000313" key="2">
    <source>
        <dbReference type="Proteomes" id="UP000655016"/>
    </source>
</evidence>
<sequence length="111" mass="13041">MEDTLKQIEELFSNAKSKNEFQFLLTILNYKHIGSPDEASNLKEWFSGLEFYKKLYNENKDSEKIRIGLLLYSTFFENSDFYNIVGSLCLNALNFGGSSRLFWKQKNKNVF</sequence>
<comment type="caution">
    <text evidence="1">The sequence shown here is derived from an EMBL/GenBank/DDBJ whole genome shotgun (WGS) entry which is preliminary data.</text>
</comment>
<evidence type="ECO:0000313" key="1">
    <source>
        <dbReference type="EMBL" id="GGF28028.1"/>
    </source>
</evidence>
<dbReference type="RefSeq" id="WP_163396378.1">
    <property type="nucleotide sequence ID" value="NZ_JAADZV010000013.1"/>
</dbReference>
<accession>A0ABQ1UVN8</accession>
<dbReference type="EMBL" id="BMKP01000013">
    <property type="protein sequence ID" value="GGF28028.1"/>
    <property type="molecule type" value="Genomic_DNA"/>
</dbReference>
<reference evidence="2" key="1">
    <citation type="journal article" date="2019" name="Int. J. Syst. Evol. Microbiol.">
        <title>The Global Catalogue of Microorganisms (GCM) 10K type strain sequencing project: providing services to taxonomists for standard genome sequencing and annotation.</title>
        <authorList>
            <consortium name="The Broad Institute Genomics Platform"/>
            <consortium name="The Broad Institute Genome Sequencing Center for Infectious Disease"/>
            <person name="Wu L."/>
            <person name="Ma J."/>
        </authorList>
    </citation>
    <scope>NUCLEOTIDE SEQUENCE [LARGE SCALE GENOMIC DNA]</scope>
    <source>
        <strain evidence="2">CGMCC 1.16060</strain>
    </source>
</reference>
<gene>
    <name evidence="1" type="ORF">GCM10011518_41680</name>
</gene>
<keyword evidence="2" id="KW-1185">Reference proteome</keyword>
<protein>
    <submittedName>
        <fullName evidence="1">Uncharacterized protein</fullName>
    </submittedName>
</protein>
<proteinExistence type="predicted"/>